<dbReference type="InterPro" id="IPR029044">
    <property type="entry name" value="Nucleotide-diphossugar_trans"/>
</dbReference>
<evidence type="ECO:0000313" key="2">
    <source>
        <dbReference type="EMBL" id="OGD62079.1"/>
    </source>
</evidence>
<accession>A0A1F5E3S6</accession>
<dbReference type="InterPro" id="IPR001173">
    <property type="entry name" value="Glyco_trans_2-like"/>
</dbReference>
<dbReference type="PANTHER" id="PTHR10859:SF91">
    <property type="entry name" value="DOLICHYL-PHOSPHATE BETA-GLUCOSYLTRANSFERASE"/>
    <property type="match status" value="1"/>
</dbReference>
<dbReference type="Pfam" id="PF00535">
    <property type="entry name" value="Glycos_transf_2"/>
    <property type="match status" value="1"/>
</dbReference>
<comment type="caution">
    <text evidence="2">The sequence shown here is derived from an EMBL/GenBank/DDBJ whole genome shotgun (WGS) entry which is preliminary data.</text>
</comment>
<gene>
    <name evidence="2" type="ORF">A2215_00520</name>
</gene>
<dbReference type="Proteomes" id="UP000178583">
    <property type="component" value="Unassembled WGS sequence"/>
</dbReference>
<protein>
    <recommendedName>
        <fullName evidence="1">Glycosyltransferase 2-like domain-containing protein</fullName>
    </recommendedName>
</protein>
<dbReference type="EMBL" id="MEZY01000055">
    <property type="protein sequence ID" value="OGD62079.1"/>
    <property type="molecule type" value="Genomic_DNA"/>
</dbReference>
<dbReference type="GO" id="GO:0006487">
    <property type="term" value="P:protein N-linked glycosylation"/>
    <property type="evidence" value="ECO:0007669"/>
    <property type="project" value="TreeGrafter"/>
</dbReference>
<sequence length="246" mass="28470">MKRPKLSIIIPAYKEEKNIYKTVDDILKSHEILDYEYEVIVVVDGSPDNTAKEARRHKSSRVKVHEYFPNHGKGHALKYGTMKAIGEIITYTDAGGDFNPKQFDKCVRLMEIFDADFVIGSKRHPASKVNYPKARRFYSWVYQKMIKVLFGLNVTDTQAGLKFLKRKVARDIVPRVLVKQYAFDLEMLVVARQLGYGRIFEAPVELDFNAVTSGINSATIKTMIIDTMAIFYRARILNYYRKQDKR</sequence>
<reference evidence="2 3" key="1">
    <citation type="journal article" date="2016" name="Nat. Commun.">
        <title>Thousands of microbial genomes shed light on interconnected biogeochemical processes in an aquifer system.</title>
        <authorList>
            <person name="Anantharaman K."/>
            <person name="Brown C.T."/>
            <person name="Hug L.A."/>
            <person name="Sharon I."/>
            <person name="Castelle C.J."/>
            <person name="Probst A.J."/>
            <person name="Thomas B.C."/>
            <person name="Singh A."/>
            <person name="Wilkins M.J."/>
            <person name="Karaoz U."/>
            <person name="Brodie E.L."/>
            <person name="Williams K.H."/>
            <person name="Hubbard S.S."/>
            <person name="Banfield J.F."/>
        </authorList>
    </citation>
    <scope>NUCLEOTIDE SEQUENCE [LARGE SCALE GENOMIC DNA]</scope>
</reference>
<dbReference type="STRING" id="1797472.A2215_00520"/>
<dbReference type="AlphaFoldDB" id="A0A1F5E3S6"/>
<organism evidence="2 3">
    <name type="scientific">Candidatus Berkelbacteria bacterium RIFOXYA2_FULL_43_10</name>
    <dbReference type="NCBI Taxonomy" id="1797472"/>
    <lineage>
        <taxon>Bacteria</taxon>
        <taxon>Candidatus Berkelbacteria</taxon>
    </lineage>
</organism>
<feature type="domain" description="Glycosyltransferase 2-like" evidence="1">
    <location>
        <begin position="7"/>
        <end position="172"/>
    </location>
</feature>
<dbReference type="PANTHER" id="PTHR10859">
    <property type="entry name" value="GLYCOSYL TRANSFERASE"/>
    <property type="match status" value="1"/>
</dbReference>
<evidence type="ECO:0000259" key="1">
    <source>
        <dbReference type="Pfam" id="PF00535"/>
    </source>
</evidence>
<dbReference type="SUPFAM" id="SSF53448">
    <property type="entry name" value="Nucleotide-diphospho-sugar transferases"/>
    <property type="match status" value="1"/>
</dbReference>
<name>A0A1F5E3S6_9BACT</name>
<dbReference type="Gene3D" id="3.90.550.10">
    <property type="entry name" value="Spore Coat Polysaccharide Biosynthesis Protein SpsA, Chain A"/>
    <property type="match status" value="1"/>
</dbReference>
<proteinExistence type="predicted"/>
<evidence type="ECO:0000313" key="3">
    <source>
        <dbReference type="Proteomes" id="UP000178583"/>
    </source>
</evidence>